<dbReference type="CDD" id="cd04508">
    <property type="entry name" value="Tudor_SF"/>
    <property type="match status" value="1"/>
</dbReference>
<organism evidence="1 2">
    <name type="scientific">Prymnesium parvum</name>
    <name type="common">Toxic golden alga</name>
    <dbReference type="NCBI Taxonomy" id="97485"/>
    <lineage>
        <taxon>Eukaryota</taxon>
        <taxon>Haptista</taxon>
        <taxon>Haptophyta</taxon>
        <taxon>Prymnesiophyceae</taxon>
        <taxon>Prymnesiales</taxon>
        <taxon>Prymnesiaceae</taxon>
        <taxon>Prymnesium</taxon>
    </lineage>
</organism>
<gene>
    <name evidence="1" type="ORF">AB1Y20_017167</name>
</gene>
<dbReference type="Proteomes" id="UP001515480">
    <property type="component" value="Unassembled WGS sequence"/>
</dbReference>
<proteinExistence type="predicted"/>
<protein>
    <recommendedName>
        <fullName evidence="3">Tudor domain-containing protein</fullName>
    </recommendedName>
</protein>
<sequence length="179" mass="18342">MGAFQSSPVGGGGRGEAESTACANGVLRKGSRVQTQYTRAEGGDDRWYAGTIDRVFANGKAKIVYDDGDRWTGDAMHIYLLNAAPPPPQPALATSDVFSVAVPPGASGGQTIQVAGPGGQPFSVQVPHGLHAGQTFQFRLPSAPVATAVPLSHAEPPVVYGQPVATQPVEAKAVAVPNA</sequence>
<name>A0AB34IBL6_PRYPA</name>
<evidence type="ECO:0000313" key="1">
    <source>
        <dbReference type="EMBL" id="KAL1495309.1"/>
    </source>
</evidence>
<evidence type="ECO:0008006" key="3">
    <source>
        <dbReference type="Google" id="ProtNLM"/>
    </source>
</evidence>
<evidence type="ECO:0000313" key="2">
    <source>
        <dbReference type="Proteomes" id="UP001515480"/>
    </source>
</evidence>
<comment type="caution">
    <text evidence="1">The sequence shown here is derived from an EMBL/GenBank/DDBJ whole genome shotgun (WGS) entry which is preliminary data.</text>
</comment>
<keyword evidence="2" id="KW-1185">Reference proteome</keyword>
<dbReference type="AlphaFoldDB" id="A0AB34IBL6"/>
<reference evidence="1 2" key="1">
    <citation type="journal article" date="2024" name="Science">
        <title>Giant polyketide synthase enzymes in the biosynthesis of giant marine polyether toxins.</title>
        <authorList>
            <person name="Fallon T.R."/>
            <person name="Shende V.V."/>
            <person name="Wierzbicki I.H."/>
            <person name="Pendleton A.L."/>
            <person name="Watervoot N.F."/>
            <person name="Auber R.P."/>
            <person name="Gonzalez D.J."/>
            <person name="Wisecaver J.H."/>
            <person name="Moore B.S."/>
        </authorList>
    </citation>
    <scope>NUCLEOTIDE SEQUENCE [LARGE SCALE GENOMIC DNA]</scope>
    <source>
        <strain evidence="1 2">12B1</strain>
    </source>
</reference>
<dbReference type="Gene3D" id="2.30.30.140">
    <property type="match status" value="1"/>
</dbReference>
<accession>A0AB34IBL6</accession>
<dbReference type="EMBL" id="JBGBPQ010000033">
    <property type="protein sequence ID" value="KAL1495309.1"/>
    <property type="molecule type" value="Genomic_DNA"/>
</dbReference>